<dbReference type="GO" id="GO:0004066">
    <property type="term" value="F:asparagine synthase (glutamine-hydrolyzing) activity"/>
    <property type="evidence" value="ECO:0007669"/>
    <property type="project" value="UniProtKB-EC"/>
</dbReference>
<dbReference type="Proteomes" id="UP000029381">
    <property type="component" value="Unassembled WGS sequence"/>
</dbReference>
<evidence type="ECO:0000256" key="5">
    <source>
        <dbReference type="ARBA" id="ARBA00022840"/>
    </source>
</evidence>
<keyword evidence="7 9" id="KW-0315">Glutamine amidotransferase</keyword>
<evidence type="ECO:0000256" key="2">
    <source>
        <dbReference type="ARBA" id="ARBA00005752"/>
    </source>
</evidence>
<evidence type="ECO:0000256" key="6">
    <source>
        <dbReference type="ARBA" id="ARBA00022888"/>
    </source>
</evidence>
<dbReference type="InterPro" id="IPR017932">
    <property type="entry name" value="GATase_2_dom"/>
</dbReference>
<dbReference type="Pfam" id="PF00733">
    <property type="entry name" value="Asn_synthase"/>
    <property type="match status" value="1"/>
</dbReference>
<evidence type="ECO:0000259" key="12">
    <source>
        <dbReference type="PROSITE" id="PS51278"/>
    </source>
</evidence>
<proteinExistence type="inferred from homology"/>
<evidence type="ECO:0000256" key="4">
    <source>
        <dbReference type="ARBA" id="ARBA00022741"/>
    </source>
</evidence>
<keyword evidence="13" id="KW-0436">Ligase</keyword>
<name>A0A091C3T0_9ENTE</name>
<comment type="pathway">
    <text evidence="1">Amino-acid biosynthesis; L-asparagine biosynthesis; L-asparagine from L-aspartate (L-Gln route): step 1/1.</text>
</comment>
<dbReference type="InterPro" id="IPR006426">
    <property type="entry name" value="Asn_synth_AEB"/>
</dbReference>
<comment type="caution">
    <text evidence="13">The sequence shown here is derived from an EMBL/GenBank/DDBJ whole genome shotgun (WGS) entry which is preliminary data.</text>
</comment>
<evidence type="ECO:0000313" key="14">
    <source>
        <dbReference type="Proteomes" id="UP000029381"/>
    </source>
</evidence>
<feature type="binding site" evidence="10">
    <location>
        <begin position="355"/>
        <end position="356"/>
    </location>
    <ligand>
        <name>ATP</name>
        <dbReference type="ChEBI" id="CHEBI:30616"/>
    </ligand>
</feature>
<feature type="binding site" evidence="10">
    <location>
        <position position="282"/>
    </location>
    <ligand>
        <name>ATP</name>
        <dbReference type="ChEBI" id="CHEBI:30616"/>
    </ligand>
</feature>
<evidence type="ECO:0000256" key="1">
    <source>
        <dbReference type="ARBA" id="ARBA00005187"/>
    </source>
</evidence>
<evidence type="ECO:0000256" key="7">
    <source>
        <dbReference type="ARBA" id="ARBA00022962"/>
    </source>
</evidence>
<dbReference type="Gene3D" id="3.60.20.10">
    <property type="entry name" value="Glutamine Phosphoribosylpyrophosphate, subunit 1, domain 1"/>
    <property type="match status" value="1"/>
</dbReference>
<dbReference type="PATRIC" id="fig|1302648.3.peg.953"/>
<evidence type="ECO:0000313" key="13">
    <source>
        <dbReference type="EMBL" id="KFN91579.1"/>
    </source>
</evidence>
<keyword evidence="9" id="KW-0028">Amino-acid biosynthesis</keyword>
<dbReference type="Gene3D" id="3.40.50.620">
    <property type="entry name" value="HUPs"/>
    <property type="match status" value="1"/>
</dbReference>
<dbReference type="PANTHER" id="PTHR43284:SF1">
    <property type="entry name" value="ASPARAGINE SYNTHETASE"/>
    <property type="match status" value="1"/>
</dbReference>
<dbReference type="PROSITE" id="PS51278">
    <property type="entry name" value="GATASE_TYPE_2"/>
    <property type="match status" value="1"/>
</dbReference>
<dbReference type="AlphaFoldDB" id="A0A091C3T0"/>
<dbReference type="PANTHER" id="PTHR43284">
    <property type="entry name" value="ASPARAGINE SYNTHETASE (GLUTAMINE-HYDROLYZING)"/>
    <property type="match status" value="1"/>
</dbReference>
<reference evidence="13 14" key="1">
    <citation type="submission" date="2014-08" db="EMBL/GenBank/DDBJ databases">
        <title>Genome sequence of Tetragenococcus muriaticus.</title>
        <authorList>
            <person name="Chuea-nongthon C."/>
            <person name="Rodtong S."/>
            <person name="Yongsawatdigul J."/>
            <person name="Steele J.L."/>
            <person name="Liu X.-y."/>
            <person name="Speers J."/>
            <person name="Glasner J.D."/>
            <person name="Neeno-Eckwall E.C."/>
        </authorList>
    </citation>
    <scope>NUCLEOTIDE SEQUENCE [LARGE SCALE GENOMIC DNA]</scope>
    <source>
        <strain evidence="13 14">3MR10-3</strain>
    </source>
</reference>
<dbReference type="GO" id="GO:0005829">
    <property type="term" value="C:cytosol"/>
    <property type="evidence" value="ECO:0007669"/>
    <property type="project" value="TreeGrafter"/>
</dbReference>
<dbReference type="InterPro" id="IPR014729">
    <property type="entry name" value="Rossmann-like_a/b/a_fold"/>
</dbReference>
<feature type="active site" description="For GATase activity" evidence="9">
    <location>
        <position position="2"/>
    </location>
</feature>
<dbReference type="EC" id="6.3.5.4" evidence="3"/>
<dbReference type="Pfam" id="PF13537">
    <property type="entry name" value="GATase_7"/>
    <property type="match status" value="1"/>
</dbReference>
<dbReference type="GO" id="GO:0006529">
    <property type="term" value="P:asparagine biosynthetic process"/>
    <property type="evidence" value="ECO:0007669"/>
    <property type="project" value="UniProtKB-KW"/>
</dbReference>
<comment type="catalytic activity">
    <reaction evidence="8">
        <text>L-aspartate + L-glutamine + ATP + H2O = L-asparagine + L-glutamate + AMP + diphosphate + H(+)</text>
        <dbReference type="Rhea" id="RHEA:12228"/>
        <dbReference type="ChEBI" id="CHEBI:15377"/>
        <dbReference type="ChEBI" id="CHEBI:15378"/>
        <dbReference type="ChEBI" id="CHEBI:29985"/>
        <dbReference type="ChEBI" id="CHEBI:29991"/>
        <dbReference type="ChEBI" id="CHEBI:30616"/>
        <dbReference type="ChEBI" id="CHEBI:33019"/>
        <dbReference type="ChEBI" id="CHEBI:58048"/>
        <dbReference type="ChEBI" id="CHEBI:58359"/>
        <dbReference type="ChEBI" id="CHEBI:456215"/>
        <dbReference type="EC" id="6.3.5.4"/>
    </reaction>
</comment>
<sequence length="623" mass="72502">MCGIVGFVNTTYSKDEKADQLEQMMARIVHRGPDNTGQFIDEGVGIGFRRLSIIDLKCGNQPIFNENDTKAIIFNGEIYNYQELQQDLQDKGHVFKTSADTEVILHGYEEYGTEIVQKLRGMFTFAIWDREKQELFGARDHFGIKPLYYYHKNDTFMFGSEIKSFLDHPAFEKQVNPGALKPYMTFQYPATDETFFKDVYRVPEGHYFFIKNGEVTFTQYWDMEYTEENMTEKEAVDLIDQAVQETTNAHLISDVEVGTFLSSGVDSSLVTTLAKPQYTFSIGFGEHTYNESSEAKKLTDILNLRNYSRVIESEEAFNAFPEIQYHLDEPSSNASCVPLYFLAKLAREHVKVVLSGEGADELFAGYTEYGFSSNSKMVRVFAQGLKKLPKKSRYRLASRLKNAYNFHGRLHLYQSIAPAEDFFIGQAFVFDEDEAADYLQPTYQQSESVHDIVQKQYQKVPDLPDLKKMQYLDMHQWMPKDILLKADKMTMAHSLEARTPLLDTRLMEVAEKIPSKYLLNSKETKYAFRKAAHRHLPEEWANRKKLGFPVPIKDWLHEEQFYHQVRDVFSADFAADFFDQGKILDLLDRNYQQEIDARRKIWTIYSFLTWYKVYFVEESQTKS</sequence>
<keyword evidence="6 9" id="KW-0061">Asparagine biosynthesis</keyword>
<keyword evidence="14" id="KW-1185">Reference proteome</keyword>
<accession>A0A091C3T0</accession>
<evidence type="ECO:0000256" key="8">
    <source>
        <dbReference type="ARBA" id="ARBA00048741"/>
    </source>
</evidence>
<dbReference type="CDD" id="cd01991">
    <property type="entry name" value="Asn_synthase_B_C"/>
    <property type="match status" value="1"/>
</dbReference>
<dbReference type="NCBIfam" id="TIGR01536">
    <property type="entry name" value="asn_synth_AEB"/>
    <property type="match status" value="1"/>
</dbReference>
<dbReference type="PIRSF" id="PIRSF001589">
    <property type="entry name" value="Asn_synthetase_glu-h"/>
    <property type="match status" value="1"/>
</dbReference>
<feature type="binding site" evidence="10">
    <location>
        <position position="100"/>
    </location>
    <ligand>
        <name>L-glutamine</name>
        <dbReference type="ChEBI" id="CHEBI:58359"/>
    </ligand>
</feature>
<dbReference type="CDD" id="cd00712">
    <property type="entry name" value="AsnB"/>
    <property type="match status" value="1"/>
</dbReference>
<dbReference type="RefSeq" id="WP_038022903.1">
    <property type="nucleotide sequence ID" value="NZ_JPVT01000087.1"/>
</dbReference>
<comment type="similarity">
    <text evidence="2">Belongs to the asparagine synthetase family.</text>
</comment>
<dbReference type="InterPro" id="IPR033738">
    <property type="entry name" value="AsnB_N"/>
</dbReference>
<feature type="domain" description="Glutamine amidotransferase type-2" evidence="12">
    <location>
        <begin position="2"/>
        <end position="213"/>
    </location>
</feature>
<evidence type="ECO:0000256" key="9">
    <source>
        <dbReference type="PIRSR" id="PIRSR001589-1"/>
    </source>
</evidence>
<dbReference type="GO" id="GO:0005524">
    <property type="term" value="F:ATP binding"/>
    <property type="evidence" value="ECO:0007669"/>
    <property type="project" value="UniProtKB-KW"/>
</dbReference>
<dbReference type="InterPro" id="IPR051786">
    <property type="entry name" value="ASN_synthetase/amidase"/>
</dbReference>
<dbReference type="InterPro" id="IPR029055">
    <property type="entry name" value="Ntn_hydrolases_N"/>
</dbReference>
<gene>
    <name evidence="13" type="ORF">TMU3MR103_0983</name>
</gene>
<evidence type="ECO:0000256" key="3">
    <source>
        <dbReference type="ARBA" id="ARBA00012737"/>
    </source>
</evidence>
<evidence type="ECO:0000256" key="11">
    <source>
        <dbReference type="PIRSR" id="PIRSR001589-3"/>
    </source>
</evidence>
<keyword evidence="5 10" id="KW-0067">ATP-binding</keyword>
<dbReference type="EMBL" id="JPVT01000087">
    <property type="protein sequence ID" value="KFN91579.1"/>
    <property type="molecule type" value="Genomic_DNA"/>
</dbReference>
<protein>
    <recommendedName>
        <fullName evidence="3">asparagine synthase (glutamine-hydrolyzing)</fullName>
        <ecNumber evidence="3">6.3.5.4</ecNumber>
    </recommendedName>
</protein>
<dbReference type="InterPro" id="IPR001962">
    <property type="entry name" value="Asn_synthase"/>
</dbReference>
<feature type="site" description="Important for beta-aspartyl-AMP intermediate formation" evidence="11">
    <location>
        <position position="357"/>
    </location>
</feature>
<dbReference type="SUPFAM" id="SSF52402">
    <property type="entry name" value="Adenine nucleotide alpha hydrolases-like"/>
    <property type="match status" value="1"/>
</dbReference>
<keyword evidence="4 10" id="KW-0547">Nucleotide-binding</keyword>
<organism evidence="13 14">
    <name type="scientific">Tetragenococcus muriaticus 3MR10-3</name>
    <dbReference type="NCBI Taxonomy" id="1302648"/>
    <lineage>
        <taxon>Bacteria</taxon>
        <taxon>Bacillati</taxon>
        <taxon>Bacillota</taxon>
        <taxon>Bacilli</taxon>
        <taxon>Lactobacillales</taxon>
        <taxon>Enterococcaceae</taxon>
        <taxon>Tetragenococcus</taxon>
    </lineage>
</organism>
<evidence type="ECO:0000256" key="10">
    <source>
        <dbReference type="PIRSR" id="PIRSR001589-2"/>
    </source>
</evidence>
<dbReference type="SUPFAM" id="SSF56235">
    <property type="entry name" value="N-terminal nucleophile aminohydrolases (Ntn hydrolases)"/>
    <property type="match status" value="1"/>
</dbReference>